<name>A0A8E0RNQ3_9TREM</name>
<feature type="compositionally biased region" description="Polar residues" evidence="1">
    <location>
        <begin position="520"/>
        <end position="529"/>
    </location>
</feature>
<feature type="compositionally biased region" description="Polar residues" evidence="1">
    <location>
        <begin position="664"/>
        <end position="677"/>
    </location>
</feature>
<feature type="compositionally biased region" description="Polar residues" evidence="1">
    <location>
        <begin position="484"/>
        <end position="496"/>
    </location>
</feature>
<feature type="compositionally biased region" description="Polar residues" evidence="1">
    <location>
        <begin position="538"/>
        <end position="552"/>
    </location>
</feature>
<feature type="region of interest" description="Disordered" evidence="1">
    <location>
        <begin position="643"/>
        <end position="679"/>
    </location>
</feature>
<evidence type="ECO:0000313" key="3">
    <source>
        <dbReference type="Proteomes" id="UP000728185"/>
    </source>
</evidence>
<dbReference type="Proteomes" id="UP000728185">
    <property type="component" value="Unassembled WGS sequence"/>
</dbReference>
<proteinExistence type="predicted"/>
<feature type="region of interest" description="Disordered" evidence="1">
    <location>
        <begin position="464"/>
        <end position="554"/>
    </location>
</feature>
<reference evidence="2" key="1">
    <citation type="submission" date="2019-05" db="EMBL/GenBank/DDBJ databases">
        <title>Annotation for the trematode Fasciolopsis buski.</title>
        <authorList>
            <person name="Choi Y.-J."/>
        </authorList>
    </citation>
    <scope>NUCLEOTIDE SEQUENCE</scope>
    <source>
        <strain evidence="2">HT</strain>
        <tissue evidence="2">Whole worm</tissue>
    </source>
</reference>
<gene>
    <name evidence="2" type="ORF">FBUS_03903</name>
</gene>
<keyword evidence="3" id="KW-1185">Reference proteome</keyword>
<accession>A0A8E0RNQ3</accession>
<evidence type="ECO:0000313" key="2">
    <source>
        <dbReference type="EMBL" id="KAA0186291.1"/>
    </source>
</evidence>
<protein>
    <submittedName>
        <fullName evidence="2">Uncharacterized protein</fullName>
    </submittedName>
</protein>
<evidence type="ECO:0000256" key="1">
    <source>
        <dbReference type="SAM" id="MobiDB-lite"/>
    </source>
</evidence>
<comment type="caution">
    <text evidence="2">The sequence shown here is derived from an EMBL/GenBank/DDBJ whole genome shotgun (WGS) entry which is preliminary data.</text>
</comment>
<feature type="compositionally biased region" description="Basic and acidic residues" evidence="1">
    <location>
        <begin position="510"/>
        <end position="519"/>
    </location>
</feature>
<feature type="compositionally biased region" description="Basic residues" evidence="1">
    <location>
        <begin position="464"/>
        <end position="481"/>
    </location>
</feature>
<dbReference type="EMBL" id="LUCM01009850">
    <property type="protein sequence ID" value="KAA0186291.1"/>
    <property type="molecule type" value="Genomic_DNA"/>
</dbReference>
<dbReference type="OrthoDB" id="6259683at2759"/>
<sequence>MPKPSEASEELICAAAERLVQEVLSSIEREEDEEDLVRYKEIEPVQPICQSPSRDSIHNQITVSEKISDQREISTDRTRTGVQFEQTDDKDLKVYVTELISTTDTSHLTSSTTNTMTVEDVTSVEELPLISAHTNLSGQILDHTQPLAEFLTGPTMEISPIYFPLDQVSETATDSRVYAPIRSSGVGATSPVSPRPSATLIDPACSINTSMWQPWLDTQWLKTYGSNELKVITNLPRFTGNTTDEIHQPWQTTSKISTDSHSPSGAANYKVEMGNADEQQDISDSNEISRKIEPFTQTLPTYTPSRVYLRTINNNVSLYSTGSAHENSVNRKRYTTNPHELRQKSALRPDDVPRLVLPETPHVSQKLIKTMEEILSPCPVCPRYSHRPVKNLIPTRPSRPLRKKYSLSWWQPLNSADPSKFTLSEPSLKMVQQLIQEQTVRDKRIADAIAFANRQAENYKAAKFQKIRQRAQRNSARRSKILNKPSTKQTDVNARQNPIRPHSIRVSWTQKKDEPHEMQRNNNETNMKPETNHKKHPQYSSRSDATGQSVNSVRDRVRSCISSTQETESETIDDFSDRRPQCTCTKRQHLMPLENFVGASSRTVTPVILDRSRLNDSSMAGLTETGAGICDIPEVELETPRAVIAPDSDAKVSNPAKKSDPNDRSPQIPRSFQTENNGKFRRKLLRNQTISNSFVKEKNILKQRVTSNIAEKSTRIMPQETGNSLTLKSLGKKIKEIAVQTENVIPVPLFHVSSPVEPIKSAEHERLIPVERTLGEKSQTGVCPSDIVALRRQQKSLPLRPSNLKPSSPYRPKSTDPLFKSCNEPSAPVNSDLKLEPDLIQLYVLADKNDVKSTYLDQLQTSLTLPTEGPPCWRRIARRCMSVDQILPKNKRPQCQPNASVEHSVRLNVIRPGETRKRSDSMRLRSPDNRRPGVRSKSVSRIIPQARKKLVTEHAVKQTLHKPRSSDCADLHSVRLFLLLFRWYCPGEPIYDDEYSSW</sequence>
<feature type="region of interest" description="Disordered" evidence="1">
    <location>
        <begin position="794"/>
        <end position="818"/>
    </location>
</feature>
<dbReference type="AlphaFoldDB" id="A0A8E0RNQ3"/>
<feature type="compositionally biased region" description="Basic and acidic residues" evidence="1">
    <location>
        <begin position="913"/>
        <end position="931"/>
    </location>
</feature>
<organism evidence="2 3">
    <name type="scientific">Fasciolopsis buskii</name>
    <dbReference type="NCBI Taxonomy" id="27845"/>
    <lineage>
        <taxon>Eukaryota</taxon>
        <taxon>Metazoa</taxon>
        <taxon>Spiralia</taxon>
        <taxon>Lophotrochozoa</taxon>
        <taxon>Platyhelminthes</taxon>
        <taxon>Trematoda</taxon>
        <taxon>Digenea</taxon>
        <taxon>Plagiorchiida</taxon>
        <taxon>Echinostomata</taxon>
        <taxon>Echinostomatoidea</taxon>
        <taxon>Fasciolidae</taxon>
        <taxon>Fasciolopsis</taxon>
    </lineage>
</organism>
<feature type="region of interest" description="Disordered" evidence="1">
    <location>
        <begin position="913"/>
        <end position="938"/>
    </location>
</feature>